<keyword evidence="2" id="KW-0238">DNA-binding</keyword>
<keyword evidence="5" id="KW-1185">Reference proteome</keyword>
<dbReference type="Proteomes" id="UP000182977">
    <property type="component" value="Chromosome I"/>
</dbReference>
<proteinExistence type="predicted"/>
<accession>A0A1H2J9V9</accession>
<dbReference type="InterPro" id="IPR036390">
    <property type="entry name" value="WH_DNA-bd_sf"/>
</dbReference>
<name>A0A1H2J9V9_9ACTN</name>
<dbReference type="InterPro" id="IPR036388">
    <property type="entry name" value="WH-like_DNA-bd_sf"/>
</dbReference>
<dbReference type="STRING" id="419479.SAMN04488563_2457"/>
<organism evidence="4 5">
    <name type="scientific">Jiangella alkaliphila</name>
    <dbReference type="NCBI Taxonomy" id="419479"/>
    <lineage>
        <taxon>Bacteria</taxon>
        <taxon>Bacillati</taxon>
        <taxon>Actinomycetota</taxon>
        <taxon>Actinomycetes</taxon>
        <taxon>Jiangellales</taxon>
        <taxon>Jiangellaceae</taxon>
        <taxon>Jiangella</taxon>
    </lineage>
</organism>
<protein>
    <recommendedName>
        <fullName evidence="6">DNA-binding transcriptional regulator GbsR, MarR family</fullName>
    </recommendedName>
</protein>
<sequence>MADDRAKLEFFVEELGLLFEEMGQGRMNGRVLGYLMLSTTPQVSTAELMRELNASAGSISTATRALAEPGFIRRVSVPGSRGHFYRADEDVWGAFLATEHRWFATRRRLATSVLAALESPDDVVRTRMENMYAYFEWLETYHQKMSADWEAYKRQRDAERDSAR</sequence>
<dbReference type="PANTHER" id="PTHR38465">
    <property type="entry name" value="HTH-TYPE TRANSCRIPTIONAL REGULATOR MJ1563-RELATED"/>
    <property type="match status" value="1"/>
</dbReference>
<evidence type="ECO:0008006" key="6">
    <source>
        <dbReference type="Google" id="ProtNLM"/>
    </source>
</evidence>
<gene>
    <name evidence="4" type="ORF">SAMN04488563_2457</name>
</gene>
<reference evidence="5" key="1">
    <citation type="submission" date="2016-10" db="EMBL/GenBank/DDBJ databases">
        <authorList>
            <person name="Varghese N."/>
            <person name="Submissions S."/>
        </authorList>
    </citation>
    <scope>NUCLEOTIDE SEQUENCE [LARGE SCALE GENOMIC DNA]</scope>
    <source>
        <strain evidence="5">DSM 45079</strain>
    </source>
</reference>
<keyword evidence="3" id="KW-0804">Transcription</keyword>
<dbReference type="Gene3D" id="1.10.10.10">
    <property type="entry name" value="Winged helix-like DNA-binding domain superfamily/Winged helix DNA-binding domain"/>
    <property type="match status" value="1"/>
</dbReference>
<evidence type="ECO:0000256" key="2">
    <source>
        <dbReference type="ARBA" id="ARBA00023125"/>
    </source>
</evidence>
<dbReference type="InterPro" id="IPR052362">
    <property type="entry name" value="HTH-GbsR_regulator"/>
</dbReference>
<dbReference type="AlphaFoldDB" id="A0A1H2J9V9"/>
<dbReference type="EMBL" id="LT629791">
    <property type="protein sequence ID" value="SDU53112.1"/>
    <property type="molecule type" value="Genomic_DNA"/>
</dbReference>
<evidence type="ECO:0000313" key="4">
    <source>
        <dbReference type="EMBL" id="SDU53112.1"/>
    </source>
</evidence>
<dbReference type="PANTHER" id="PTHR38465:SF2">
    <property type="entry name" value="HTH-TYPE TRANSCRIPTIONAL REGULATOR MMPR5"/>
    <property type="match status" value="1"/>
</dbReference>
<evidence type="ECO:0000313" key="5">
    <source>
        <dbReference type="Proteomes" id="UP000182977"/>
    </source>
</evidence>
<dbReference type="SUPFAM" id="SSF46785">
    <property type="entry name" value="Winged helix' DNA-binding domain"/>
    <property type="match status" value="1"/>
</dbReference>
<evidence type="ECO:0000256" key="1">
    <source>
        <dbReference type="ARBA" id="ARBA00023015"/>
    </source>
</evidence>
<dbReference type="RefSeq" id="WP_046768507.1">
    <property type="nucleotide sequence ID" value="NZ_KQ061226.1"/>
</dbReference>
<evidence type="ECO:0000256" key="3">
    <source>
        <dbReference type="ARBA" id="ARBA00023163"/>
    </source>
</evidence>
<dbReference type="OrthoDB" id="67158at2"/>
<dbReference type="GO" id="GO:0003677">
    <property type="term" value="F:DNA binding"/>
    <property type="evidence" value="ECO:0007669"/>
    <property type="project" value="UniProtKB-KW"/>
</dbReference>
<keyword evidence="1" id="KW-0805">Transcription regulation</keyword>